<dbReference type="PIRSF" id="PIRSF002465">
    <property type="entry name" value="Phsphlp_syn_PlsX"/>
    <property type="match status" value="1"/>
</dbReference>
<comment type="subcellular location">
    <subcellularLocation>
        <location evidence="10">Cytoplasm</location>
    </subcellularLocation>
    <text evidence="10">Associated with the membrane possibly through PlsY.</text>
</comment>
<comment type="catalytic activity">
    <reaction evidence="1 10">
        <text>a fatty acyl-[ACP] + phosphate = an acyl phosphate + holo-[ACP]</text>
        <dbReference type="Rhea" id="RHEA:42292"/>
        <dbReference type="Rhea" id="RHEA-COMP:9685"/>
        <dbReference type="Rhea" id="RHEA-COMP:14125"/>
        <dbReference type="ChEBI" id="CHEBI:43474"/>
        <dbReference type="ChEBI" id="CHEBI:59918"/>
        <dbReference type="ChEBI" id="CHEBI:64479"/>
        <dbReference type="ChEBI" id="CHEBI:138651"/>
        <dbReference type="EC" id="2.3.1.274"/>
    </reaction>
</comment>
<dbReference type="PANTHER" id="PTHR30100:SF1">
    <property type="entry name" value="PHOSPHATE ACYLTRANSFERASE"/>
    <property type="match status" value="1"/>
</dbReference>
<dbReference type="GO" id="GO:0008654">
    <property type="term" value="P:phospholipid biosynthetic process"/>
    <property type="evidence" value="ECO:0007669"/>
    <property type="project" value="UniProtKB-KW"/>
</dbReference>
<dbReference type="HAMAP" id="MF_00019">
    <property type="entry name" value="PlsX"/>
    <property type="match status" value="1"/>
</dbReference>
<keyword evidence="7 10" id="KW-1208">Phospholipid metabolism</keyword>
<dbReference type="InterPro" id="IPR012281">
    <property type="entry name" value="Phospholipid_synth_PlsX-like"/>
</dbReference>
<comment type="similarity">
    <text evidence="10">Belongs to the PlsX family.</text>
</comment>
<dbReference type="PANTHER" id="PTHR30100">
    <property type="entry name" value="FATTY ACID/PHOSPHOLIPID SYNTHESIS PROTEIN PLSX"/>
    <property type="match status" value="1"/>
</dbReference>
<dbReference type="EMBL" id="JACJFM010000015">
    <property type="protein sequence ID" value="MBB1487475.1"/>
    <property type="molecule type" value="Genomic_DNA"/>
</dbReference>
<dbReference type="GO" id="GO:0005737">
    <property type="term" value="C:cytoplasm"/>
    <property type="evidence" value="ECO:0007669"/>
    <property type="project" value="UniProtKB-SubCell"/>
</dbReference>
<evidence type="ECO:0000256" key="6">
    <source>
        <dbReference type="ARBA" id="ARBA00023209"/>
    </source>
</evidence>
<evidence type="ECO:0000313" key="12">
    <source>
        <dbReference type="Proteomes" id="UP000565262"/>
    </source>
</evidence>
<evidence type="ECO:0000256" key="7">
    <source>
        <dbReference type="ARBA" id="ARBA00023264"/>
    </source>
</evidence>
<proteinExistence type="inferred from homology"/>
<evidence type="ECO:0000256" key="3">
    <source>
        <dbReference type="ARBA" id="ARBA00022516"/>
    </source>
</evidence>
<evidence type="ECO:0000256" key="4">
    <source>
        <dbReference type="ARBA" id="ARBA00022679"/>
    </source>
</evidence>
<keyword evidence="5 10" id="KW-0443">Lipid metabolism</keyword>
<name>A0A839IQF6_9GAMM</name>
<sequence>MGGDFGPRVTVPASLRALKENPSLYILLVGDQAQISACLPEHSAYLSRIEICHSDISVAMDENPKSALRHYKGSSIHLAVQSVADRKADACVSAGNTGALAVISRYLLKMYPGVSRPAICTLLPSRAGECLMLDLGANLACDEYDLFQFAMMGSAMAGVMQNKASPSVGLLNVGEEELKGTDQIRRAAALFSSSPHIEYKGFVEGSDIFTGDVDVIVCDGISGNTALKTSEGVVRFLFQQIRQAFNRSLYSRFISLLARPVLKRLRRSLNPEQYNGAVLLGLQGVVVKSHGAAEAEGFYRAIVHAQRAVKADLCQKVAEKIQAQ</sequence>
<dbReference type="AlphaFoldDB" id="A0A839IQF6"/>
<dbReference type="GO" id="GO:0043811">
    <property type="term" value="F:phosphate:acyl-[acyl carrier protein] acyltransferase activity"/>
    <property type="evidence" value="ECO:0007669"/>
    <property type="project" value="UniProtKB-UniRule"/>
</dbReference>
<dbReference type="UniPathway" id="UPA00085"/>
<dbReference type="GO" id="GO:0006633">
    <property type="term" value="P:fatty acid biosynthetic process"/>
    <property type="evidence" value="ECO:0007669"/>
    <property type="project" value="UniProtKB-UniRule"/>
</dbReference>
<evidence type="ECO:0000256" key="10">
    <source>
        <dbReference type="HAMAP-Rule" id="MF_00019"/>
    </source>
</evidence>
<evidence type="ECO:0000256" key="1">
    <source>
        <dbReference type="ARBA" id="ARBA00001232"/>
    </source>
</evidence>
<comment type="caution">
    <text evidence="11">The sequence shown here is derived from an EMBL/GenBank/DDBJ whole genome shotgun (WGS) entry which is preliminary data.</text>
</comment>
<comment type="subunit">
    <text evidence="9 10">Homodimer. Probably interacts with PlsY.</text>
</comment>
<evidence type="ECO:0000256" key="8">
    <source>
        <dbReference type="ARBA" id="ARBA00024069"/>
    </source>
</evidence>
<dbReference type="EC" id="2.3.1.274" evidence="8 10"/>
<dbReference type="Proteomes" id="UP000565262">
    <property type="component" value="Unassembled WGS sequence"/>
</dbReference>
<accession>A0A839IQF6</accession>
<dbReference type="InterPro" id="IPR003664">
    <property type="entry name" value="FA_synthesis"/>
</dbReference>
<keyword evidence="6 10" id="KW-0594">Phospholipid biosynthesis</keyword>
<dbReference type="SUPFAM" id="SSF53659">
    <property type="entry name" value="Isocitrate/Isopropylmalate dehydrogenase-like"/>
    <property type="match status" value="1"/>
</dbReference>
<organism evidence="11 12">
    <name type="scientific">Oceanospirillum sediminis</name>
    <dbReference type="NCBI Taxonomy" id="2760088"/>
    <lineage>
        <taxon>Bacteria</taxon>
        <taxon>Pseudomonadati</taxon>
        <taxon>Pseudomonadota</taxon>
        <taxon>Gammaproteobacteria</taxon>
        <taxon>Oceanospirillales</taxon>
        <taxon>Oceanospirillaceae</taxon>
        <taxon>Oceanospirillum</taxon>
    </lineage>
</organism>
<keyword evidence="2 10" id="KW-0963">Cytoplasm</keyword>
<reference evidence="11 12" key="1">
    <citation type="submission" date="2020-08" db="EMBL/GenBank/DDBJ databases">
        <title>Oceanospirillum sp. nov. isolated from marine sediment.</title>
        <authorList>
            <person name="Ji X."/>
        </authorList>
    </citation>
    <scope>NUCLEOTIDE SEQUENCE [LARGE SCALE GENOMIC DNA]</scope>
    <source>
        <strain evidence="11 12">D5</strain>
    </source>
</reference>
<evidence type="ECO:0000256" key="5">
    <source>
        <dbReference type="ARBA" id="ARBA00023098"/>
    </source>
</evidence>
<dbReference type="Gene3D" id="3.40.718.10">
    <property type="entry name" value="Isopropylmalate Dehydrogenase"/>
    <property type="match status" value="1"/>
</dbReference>
<evidence type="ECO:0000256" key="2">
    <source>
        <dbReference type="ARBA" id="ARBA00022490"/>
    </source>
</evidence>
<gene>
    <name evidence="10 11" type="primary">plsX</name>
    <name evidence="11" type="ORF">H4O21_12740</name>
</gene>
<dbReference type="Pfam" id="PF02504">
    <property type="entry name" value="FA_synthesis"/>
    <property type="match status" value="1"/>
</dbReference>
<evidence type="ECO:0000256" key="9">
    <source>
        <dbReference type="ARBA" id="ARBA00046608"/>
    </source>
</evidence>
<comment type="function">
    <text evidence="10">Catalyzes the reversible formation of acyl-phosphate (acyl-PO(4)) from acyl-[acyl-carrier-protein] (acyl-ACP). This enzyme utilizes acyl-ACP as fatty acyl donor, but not acyl-CoA.</text>
</comment>
<comment type="pathway">
    <text evidence="10">Lipid metabolism; phospholipid metabolism.</text>
</comment>
<protein>
    <recommendedName>
        <fullName evidence="8 10">Phosphate acyltransferase</fullName>
        <ecNumber evidence="8 10">2.3.1.274</ecNumber>
    </recommendedName>
    <alternativeName>
        <fullName evidence="10">Acyl-ACP phosphotransacylase</fullName>
    </alternativeName>
    <alternativeName>
        <fullName evidence="10">Acyl-[acyl-carrier-protein]--phosphate acyltransferase</fullName>
    </alternativeName>
    <alternativeName>
        <fullName evidence="10">Phosphate-acyl-ACP acyltransferase</fullName>
    </alternativeName>
</protein>
<keyword evidence="3 10" id="KW-0444">Lipid biosynthesis</keyword>
<evidence type="ECO:0000313" key="11">
    <source>
        <dbReference type="EMBL" id="MBB1487475.1"/>
    </source>
</evidence>
<keyword evidence="4 10" id="KW-0808">Transferase</keyword>
<keyword evidence="12" id="KW-1185">Reference proteome</keyword>
<dbReference type="NCBIfam" id="TIGR00182">
    <property type="entry name" value="plsX"/>
    <property type="match status" value="1"/>
</dbReference>
<keyword evidence="11" id="KW-0012">Acyltransferase</keyword>